<dbReference type="Gene3D" id="3.10.350.10">
    <property type="entry name" value="LysM domain"/>
    <property type="match status" value="2"/>
</dbReference>
<feature type="domain" description="LysM" evidence="3">
    <location>
        <begin position="70"/>
        <end position="117"/>
    </location>
</feature>
<keyword evidence="2" id="KW-0472">Membrane</keyword>
<feature type="transmembrane region" description="Helical" evidence="2">
    <location>
        <begin position="17"/>
        <end position="37"/>
    </location>
</feature>
<proteinExistence type="predicted"/>
<dbReference type="SMART" id="SM00257">
    <property type="entry name" value="LysM"/>
    <property type="match status" value="2"/>
</dbReference>
<dbReference type="PANTHER" id="PTHR34700:SF4">
    <property type="entry name" value="PHAGE-LIKE ELEMENT PBSX PROTEIN XKDP"/>
    <property type="match status" value="1"/>
</dbReference>
<evidence type="ECO:0000256" key="2">
    <source>
        <dbReference type="SAM" id="Phobius"/>
    </source>
</evidence>
<dbReference type="PROSITE" id="PS51782">
    <property type="entry name" value="LYSM"/>
    <property type="match status" value="2"/>
</dbReference>
<gene>
    <name evidence="4" type="ORF">A3D26_00060</name>
</gene>
<evidence type="ECO:0000313" key="5">
    <source>
        <dbReference type="Proteomes" id="UP000178319"/>
    </source>
</evidence>
<protein>
    <recommendedName>
        <fullName evidence="3">LysM domain-containing protein</fullName>
    </recommendedName>
</protein>
<sequence length="218" mass="23313">MDTKAILKYLKLNESTISMVFGVLVVVVLGFFLFNFVRGRGSDTAPQVTPEAAQSQVTPEAGKVPTGLPGTHKVVLGESLWQIAERYYGSGYNWTDIAEANNLSNPGMITEGQELTLPSIVAKAGTGAGVAQAPTPTPTIVAQVTPTPAAVETQKAITGESYMVVKGDHLWGIAVRAYGDGYQWVRIWRANKNIVNPDIIYVGQILTLPLPEAAGMVK</sequence>
<accession>A0A1G1VAT6</accession>
<dbReference type="InterPro" id="IPR052196">
    <property type="entry name" value="Bact_Kbp"/>
</dbReference>
<evidence type="ECO:0000259" key="3">
    <source>
        <dbReference type="PROSITE" id="PS51782"/>
    </source>
</evidence>
<feature type="domain" description="LysM" evidence="3">
    <location>
        <begin position="160"/>
        <end position="208"/>
    </location>
</feature>
<dbReference type="STRING" id="1797516.A3D26_00060"/>
<dbReference type="SUPFAM" id="SSF54106">
    <property type="entry name" value="LysM domain"/>
    <property type="match status" value="2"/>
</dbReference>
<dbReference type="AlphaFoldDB" id="A0A1G1VAT6"/>
<organism evidence="4 5">
    <name type="scientific">Candidatus Blackburnbacteria bacterium RIFCSPHIGHO2_02_FULL_44_20</name>
    <dbReference type="NCBI Taxonomy" id="1797516"/>
    <lineage>
        <taxon>Bacteria</taxon>
        <taxon>Candidatus Blackburniibacteriota</taxon>
    </lineage>
</organism>
<dbReference type="CDD" id="cd00118">
    <property type="entry name" value="LysM"/>
    <property type="match status" value="2"/>
</dbReference>
<evidence type="ECO:0000256" key="1">
    <source>
        <dbReference type="SAM" id="MobiDB-lite"/>
    </source>
</evidence>
<keyword evidence="2" id="KW-1133">Transmembrane helix</keyword>
<keyword evidence="2" id="KW-0812">Transmembrane</keyword>
<dbReference type="InterPro" id="IPR018392">
    <property type="entry name" value="LysM"/>
</dbReference>
<dbReference type="PANTHER" id="PTHR34700">
    <property type="entry name" value="POTASSIUM BINDING PROTEIN KBP"/>
    <property type="match status" value="1"/>
</dbReference>
<feature type="compositionally biased region" description="Polar residues" evidence="1">
    <location>
        <begin position="44"/>
        <end position="58"/>
    </location>
</feature>
<dbReference type="Pfam" id="PF01476">
    <property type="entry name" value="LysM"/>
    <property type="match status" value="2"/>
</dbReference>
<dbReference type="Proteomes" id="UP000178319">
    <property type="component" value="Unassembled WGS sequence"/>
</dbReference>
<dbReference type="InterPro" id="IPR036779">
    <property type="entry name" value="LysM_dom_sf"/>
</dbReference>
<feature type="region of interest" description="Disordered" evidence="1">
    <location>
        <begin position="43"/>
        <end position="64"/>
    </location>
</feature>
<reference evidence="4 5" key="1">
    <citation type="journal article" date="2016" name="Nat. Commun.">
        <title>Thousands of microbial genomes shed light on interconnected biogeochemical processes in an aquifer system.</title>
        <authorList>
            <person name="Anantharaman K."/>
            <person name="Brown C.T."/>
            <person name="Hug L.A."/>
            <person name="Sharon I."/>
            <person name="Castelle C.J."/>
            <person name="Probst A.J."/>
            <person name="Thomas B.C."/>
            <person name="Singh A."/>
            <person name="Wilkins M.J."/>
            <person name="Karaoz U."/>
            <person name="Brodie E.L."/>
            <person name="Williams K.H."/>
            <person name="Hubbard S.S."/>
            <person name="Banfield J.F."/>
        </authorList>
    </citation>
    <scope>NUCLEOTIDE SEQUENCE [LARGE SCALE GENOMIC DNA]</scope>
</reference>
<dbReference type="EMBL" id="MHBZ01000002">
    <property type="protein sequence ID" value="OGY12322.1"/>
    <property type="molecule type" value="Genomic_DNA"/>
</dbReference>
<evidence type="ECO:0000313" key="4">
    <source>
        <dbReference type="EMBL" id="OGY12322.1"/>
    </source>
</evidence>
<comment type="caution">
    <text evidence="4">The sequence shown here is derived from an EMBL/GenBank/DDBJ whole genome shotgun (WGS) entry which is preliminary data.</text>
</comment>
<name>A0A1G1VAT6_9BACT</name>